<reference evidence="8 9" key="1">
    <citation type="submission" date="2019-03" db="EMBL/GenBank/DDBJ databases">
        <title>Rhodosporidium diobovatum UCD-FST 08-225 genome sequencing, assembly, and annotation.</title>
        <authorList>
            <person name="Fakankun I.U."/>
            <person name="Fristensky B."/>
            <person name="Levin D.B."/>
        </authorList>
    </citation>
    <scope>NUCLEOTIDE SEQUENCE [LARGE SCALE GENOMIC DNA]</scope>
    <source>
        <strain evidence="8 9">UCD-FST 08-225</strain>
    </source>
</reference>
<evidence type="ECO:0000256" key="4">
    <source>
        <dbReference type="ARBA" id="ARBA00022801"/>
    </source>
</evidence>
<dbReference type="InterPro" id="IPR029149">
    <property type="entry name" value="Creatin/AminoP/Spt16_N"/>
</dbReference>
<keyword evidence="4" id="KW-0378">Hydrolase</keyword>
<evidence type="ECO:0000256" key="6">
    <source>
        <dbReference type="RuleBase" id="RU000590"/>
    </source>
</evidence>
<evidence type="ECO:0000256" key="3">
    <source>
        <dbReference type="ARBA" id="ARBA00022723"/>
    </source>
</evidence>
<accession>A0A5C5G5U6</accession>
<dbReference type="InterPro" id="IPR000994">
    <property type="entry name" value="Pept_M24"/>
</dbReference>
<name>A0A5C5G5U6_9BASI</name>
<evidence type="ECO:0000256" key="1">
    <source>
        <dbReference type="ARBA" id="ARBA00001936"/>
    </source>
</evidence>
<dbReference type="PROSITE" id="PS00491">
    <property type="entry name" value="PROLINE_PEPTIDASE"/>
    <property type="match status" value="1"/>
</dbReference>
<dbReference type="Pfam" id="PF00557">
    <property type="entry name" value="Peptidase_M24"/>
    <property type="match status" value="1"/>
</dbReference>
<dbReference type="InterPro" id="IPR036005">
    <property type="entry name" value="Creatinase/aminopeptidase-like"/>
</dbReference>
<evidence type="ECO:0000256" key="2">
    <source>
        <dbReference type="ARBA" id="ARBA00008766"/>
    </source>
</evidence>
<keyword evidence="9" id="KW-1185">Reference proteome</keyword>
<comment type="cofactor">
    <cofactor evidence="1">
        <name>Mn(2+)</name>
        <dbReference type="ChEBI" id="CHEBI:29035"/>
    </cofactor>
</comment>
<organism evidence="8 9">
    <name type="scientific">Rhodotorula diobovata</name>
    <dbReference type="NCBI Taxonomy" id="5288"/>
    <lineage>
        <taxon>Eukaryota</taxon>
        <taxon>Fungi</taxon>
        <taxon>Dikarya</taxon>
        <taxon>Basidiomycota</taxon>
        <taxon>Pucciniomycotina</taxon>
        <taxon>Microbotryomycetes</taxon>
        <taxon>Sporidiobolales</taxon>
        <taxon>Sporidiobolaceae</taxon>
        <taxon>Rhodotorula</taxon>
    </lineage>
</organism>
<keyword evidence="3 6" id="KW-0479">Metal-binding</keyword>
<proteinExistence type="inferred from homology"/>
<dbReference type="InterPro" id="IPR050659">
    <property type="entry name" value="Peptidase_M24B"/>
</dbReference>
<dbReference type="OrthoDB" id="9995434at2759"/>
<protein>
    <submittedName>
        <fullName evidence="8">Peptidase M24</fullName>
    </submittedName>
</protein>
<keyword evidence="5" id="KW-0464">Manganese</keyword>
<gene>
    <name evidence="8" type="ORF">DMC30DRAFT_345761</name>
</gene>
<dbReference type="PANTHER" id="PTHR46112">
    <property type="entry name" value="AMINOPEPTIDASE"/>
    <property type="match status" value="1"/>
</dbReference>
<dbReference type="GO" id="GO:0016787">
    <property type="term" value="F:hydrolase activity"/>
    <property type="evidence" value="ECO:0007669"/>
    <property type="project" value="UniProtKB-KW"/>
</dbReference>
<dbReference type="STRING" id="5288.A0A5C5G5U6"/>
<feature type="domain" description="Peptidase M24" evidence="7">
    <location>
        <begin position="213"/>
        <end position="436"/>
    </location>
</feature>
<dbReference type="Proteomes" id="UP000311382">
    <property type="component" value="Unassembled WGS sequence"/>
</dbReference>
<dbReference type="InterPro" id="IPR001131">
    <property type="entry name" value="Peptidase_M24B_aminopep-P_CS"/>
</dbReference>
<sequence>MHPSTHAQDRSVDWSFLHHSRQCPHLDPVGISEFTARRARLARTLSQGDAEWAAYVSEPSANTLYYLNVTQAGWYLSERPWLAILSPPTSNDDEQGAHLSVLTPAFELSRSQRLPFALTSEQRASVDWVTWEEADDPYEVLMDHLAGLRGNENESGTVWSVEVEENVRTFVRDGLAAAAQKRGKDGPQVGLAKLGVRELRMRKTAQEGAIQHCAAKITVEALRAVRRRLRVGMTEKEGEALITNALHAGGLTDVSVITLFGDNAALPHASASPDRKLKEDEFALFDVGGSLFGYESDFTRTMLPDPPASRLPRNRKWPSARAERVWTTVHRAQQAALDALLTPNESSVVYAADVDRAARGVIEREGWGQYFTHRLGHGIGLEVHEHPYLNGGNTQQALLPGETFSNEPGVYIERAADPDPEGHGIGVRLEDMVRKTERGWELVSREPLAQSPWEP</sequence>
<evidence type="ECO:0000313" key="9">
    <source>
        <dbReference type="Proteomes" id="UP000311382"/>
    </source>
</evidence>
<dbReference type="SUPFAM" id="SSF55920">
    <property type="entry name" value="Creatinase/aminopeptidase"/>
    <property type="match status" value="1"/>
</dbReference>
<dbReference type="GO" id="GO:0046872">
    <property type="term" value="F:metal ion binding"/>
    <property type="evidence" value="ECO:0007669"/>
    <property type="project" value="UniProtKB-KW"/>
</dbReference>
<dbReference type="Gene3D" id="3.90.230.10">
    <property type="entry name" value="Creatinase/methionine aminopeptidase superfamily"/>
    <property type="match status" value="1"/>
</dbReference>
<evidence type="ECO:0000259" key="7">
    <source>
        <dbReference type="Pfam" id="PF00557"/>
    </source>
</evidence>
<comment type="caution">
    <text evidence="8">The sequence shown here is derived from an EMBL/GenBank/DDBJ whole genome shotgun (WGS) entry which is preliminary data.</text>
</comment>
<dbReference type="AlphaFoldDB" id="A0A5C5G5U6"/>
<evidence type="ECO:0000313" key="8">
    <source>
        <dbReference type="EMBL" id="TNY24483.1"/>
    </source>
</evidence>
<dbReference type="Gene3D" id="3.40.350.10">
    <property type="entry name" value="Creatinase/prolidase N-terminal domain"/>
    <property type="match status" value="1"/>
</dbReference>
<comment type="similarity">
    <text evidence="2 6">Belongs to the peptidase M24B family.</text>
</comment>
<dbReference type="PANTHER" id="PTHR46112:SF2">
    <property type="entry name" value="XAA-PRO AMINOPEPTIDASE P-RELATED"/>
    <property type="match status" value="1"/>
</dbReference>
<dbReference type="EMBL" id="SOZI01000002">
    <property type="protein sequence ID" value="TNY24483.1"/>
    <property type="molecule type" value="Genomic_DNA"/>
</dbReference>
<evidence type="ECO:0000256" key="5">
    <source>
        <dbReference type="ARBA" id="ARBA00023211"/>
    </source>
</evidence>